<keyword evidence="3" id="KW-1185">Reference proteome</keyword>
<dbReference type="GeneID" id="27692381"/>
<sequence>MQRAVKRVVGHADSLAPRAVIAPRDHGGDGDGRRPDGATATRRTRDAIDSVNDCFIVVVGHDGRIGSNVTRCLASGGHPLVACIENDGIPWIVRVMPCDR</sequence>
<accession>A0A0L0HFE7</accession>
<dbReference type="InParanoid" id="A0A0L0HFE7"/>
<evidence type="ECO:0000313" key="3">
    <source>
        <dbReference type="Proteomes" id="UP000053201"/>
    </source>
</evidence>
<dbReference type="Proteomes" id="UP000053201">
    <property type="component" value="Unassembled WGS sequence"/>
</dbReference>
<gene>
    <name evidence="2" type="ORF">SPPG_09256</name>
</gene>
<feature type="region of interest" description="Disordered" evidence="1">
    <location>
        <begin position="19"/>
        <end position="43"/>
    </location>
</feature>
<name>A0A0L0HFE7_SPIPD</name>
<evidence type="ECO:0000313" key="2">
    <source>
        <dbReference type="EMBL" id="KNC99746.1"/>
    </source>
</evidence>
<proteinExistence type="predicted"/>
<reference evidence="2 3" key="1">
    <citation type="submission" date="2009-08" db="EMBL/GenBank/DDBJ databases">
        <title>The Genome Sequence of Spizellomyces punctatus strain DAOM BR117.</title>
        <authorList>
            <consortium name="The Broad Institute Genome Sequencing Platform"/>
            <person name="Russ C."/>
            <person name="Cuomo C."/>
            <person name="Shea T."/>
            <person name="Young S.K."/>
            <person name="Zeng Q."/>
            <person name="Koehrsen M."/>
            <person name="Haas B."/>
            <person name="Borodovsky M."/>
            <person name="Guigo R."/>
            <person name="Alvarado L."/>
            <person name="Berlin A."/>
            <person name="Bochicchio J."/>
            <person name="Borenstein D."/>
            <person name="Chapman S."/>
            <person name="Chen Z."/>
            <person name="Engels R."/>
            <person name="Freedman E."/>
            <person name="Gellesch M."/>
            <person name="Goldberg J."/>
            <person name="Griggs A."/>
            <person name="Gujja S."/>
            <person name="Heiman D."/>
            <person name="Hepburn T."/>
            <person name="Howarth C."/>
            <person name="Jen D."/>
            <person name="Larson L."/>
            <person name="Lewis B."/>
            <person name="Mehta T."/>
            <person name="Park D."/>
            <person name="Pearson M."/>
            <person name="Roberts A."/>
            <person name="Saif S."/>
            <person name="Shenoy N."/>
            <person name="Sisk P."/>
            <person name="Stolte C."/>
            <person name="Sykes S."/>
            <person name="Thomson T."/>
            <person name="Walk T."/>
            <person name="White J."/>
            <person name="Yandava C."/>
            <person name="Burger G."/>
            <person name="Gray M.W."/>
            <person name="Holland P.W.H."/>
            <person name="King N."/>
            <person name="Lang F.B.F."/>
            <person name="Roger A.J."/>
            <person name="Ruiz-Trillo I."/>
            <person name="Lander E."/>
            <person name="Nusbaum C."/>
        </authorList>
    </citation>
    <scope>NUCLEOTIDE SEQUENCE [LARGE SCALE GENOMIC DNA]</scope>
    <source>
        <strain evidence="2 3">DAOM BR117</strain>
    </source>
</reference>
<dbReference type="RefSeq" id="XP_016607786.1">
    <property type="nucleotide sequence ID" value="XM_016757413.1"/>
</dbReference>
<dbReference type="VEuPathDB" id="FungiDB:SPPG_09256"/>
<organism evidence="2 3">
    <name type="scientific">Spizellomyces punctatus (strain DAOM BR117)</name>
    <dbReference type="NCBI Taxonomy" id="645134"/>
    <lineage>
        <taxon>Eukaryota</taxon>
        <taxon>Fungi</taxon>
        <taxon>Fungi incertae sedis</taxon>
        <taxon>Chytridiomycota</taxon>
        <taxon>Chytridiomycota incertae sedis</taxon>
        <taxon>Chytridiomycetes</taxon>
        <taxon>Spizellomycetales</taxon>
        <taxon>Spizellomycetaceae</taxon>
        <taxon>Spizellomyces</taxon>
    </lineage>
</organism>
<dbReference type="OrthoDB" id="10388082at2759"/>
<dbReference type="AlphaFoldDB" id="A0A0L0HFE7"/>
<evidence type="ECO:0000256" key="1">
    <source>
        <dbReference type="SAM" id="MobiDB-lite"/>
    </source>
</evidence>
<protein>
    <submittedName>
        <fullName evidence="2">Uncharacterized protein</fullName>
    </submittedName>
</protein>
<dbReference type="EMBL" id="KQ257457">
    <property type="protein sequence ID" value="KNC99746.1"/>
    <property type="molecule type" value="Genomic_DNA"/>
</dbReference>
<feature type="compositionally biased region" description="Basic and acidic residues" evidence="1">
    <location>
        <begin position="23"/>
        <end position="36"/>
    </location>
</feature>